<dbReference type="Pfam" id="PF01368">
    <property type="entry name" value="DHH"/>
    <property type="match status" value="1"/>
</dbReference>
<evidence type="ECO:0000259" key="9">
    <source>
        <dbReference type="Pfam" id="PF17768"/>
    </source>
</evidence>
<evidence type="ECO:0000259" key="8">
    <source>
        <dbReference type="Pfam" id="PF02272"/>
    </source>
</evidence>
<protein>
    <recommendedName>
        <fullName evidence="2">Single-stranded-DNA-specific exonuclease RecJ</fullName>
    </recommendedName>
</protein>
<feature type="coiled-coil region" evidence="6">
    <location>
        <begin position="315"/>
        <end position="342"/>
    </location>
</feature>
<keyword evidence="4" id="KW-0378">Hydrolase</keyword>
<organism evidence="10">
    <name type="scientific">Sulfurihydrogenibium azorense</name>
    <dbReference type="NCBI Taxonomy" id="309806"/>
    <lineage>
        <taxon>Bacteria</taxon>
        <taxon>Pseudomonadati</taxon>
        <taxon>Aquificota</taxon>
        <taxon>Aquificia</taxon>
        <taxon>Aquificales</taxon>
        <taxon>Hydrogenothermaceae</taxon>
        <taxon>Sulfurihydrogenibium</taxon>
    </lineage>
</organism>
<evidence type="ECO:0000256" key="5">
    <source>
        <dbReference type="ARBA" id="ARBA00022839"/>
    </source>
</evidence>
<dbReference type="Proteomes" id="UP000885621">
    <property type="component" value="Unassembled WGS sequence"/>
</dbReference>
<name>A0A832DQR7_9AQUI</name>
<dbReference type="InterPro" id="IPR041122">
    <property type="entry name" value="RecJ_OB"/>
</dbReference>
<dbReference type="NCBIfam" id="TIGR00644">
    <property type="entry name" value="recJ"/>
    <property type="match status" value="1"/>
</dbReference>
<dbReference type="PANTHER" id="PTHR30255:SF2">
    <property type="entry name" value="SINGLE-STRANDED-DNA-SPECIFIC EXONUCLEASE RECJ"/>
    <property type="match status" value="1"/>
</dbReference>
<accession>A0A832DQR7</accession>
<evidence type="ECO:0000256" key="4">
    <source>
        <dbReference type="ARBA" id="ARBA00022801"/>
    </source>
</evidence>
<gene>
    <name evidence="10" type="primary">recJ</name>
    <name evidence="10" type="ORF">ENO34_00850</name>
</gene>
<dbReference type="InterPro" id="IPR004610">
    <property type="entry name" value="RecJ"/>
</dbReference>
<dbReference type="EMBL" id="DSFC01000047">
    <property type="protein sequence ID" value="HEV08930.1"/>
    <property type="molecule type" value="Genomic_DNA"/>
</dbReference>
<dbReference type="Gene3D" id="3.10.310.30">
    <property type="match status" value="1"/>
</dbReference>
<dbReference type="AlphaFoldDB" id="A0A832DQR7"/>
<comment type="similarity">
    <text evidence="1">Belongs to the RecJ family.</text>
</comment>
<keyword evidence="3" id="KW-0540">Nuclease</keyword>
<feature type="domain" description="DHHA1" evidence="8">
    <location>
        <begin position="358"/>
        <end position="451"/>
    </location>
</feature>
<dbReference type="SUPFAM" id="SSF64182">
    <property type="entry name" value="DHH phosphoesterases"/>
    <property type="match status" value="1"/>
</dbReference>
<dbReference type="Pfam" id="PF02272">
    <property type="entry name" value="DHHA1"/>
    <property type="match status" value="1"/>
</dbReference>
<evidence type="ECO:0000259" key="7">
    <source>
        <dbReference type="Pfam" id="PF01368"/>
    </source>
</evidence>
<evidence type="ECO:0000313" key="10">
    <source>
        <dbReference type="EMBL" id="HEV08930.1"/>
    </source>
</evidence>
<feature type="domain" description="RecJ OB" evidence="9">
    <location>
        <begin position="464"/>
        <end position="569"/>
    </location>
</feature>
<dbReference type="InterPro" id="IPR001667">
    <property type="entry name" value="DDH_dom"/>
</dbReference>
<proteinExistence type="inferred from homology"/>
<dbReference type="Gene3D" id="3.90.1640.30">
    <property type="match status" value="1"/>
</dbReference>
<dbReference type="InterPro" id="IPR051673">
    <property type="entry name" value="SSDNA_exonuclease_RecJ"/>
</dbReference>
<dbReference type="GO" id="GO:0003676">
    <property type="term" value="F:nucleic acid binding"/>
    <property type="evidence" value="ECO:0007669"/>
    <property type="project" value="InterPro"/>
</dbReference>
<evidence type="ECO:0000256" key="1">
    <source>
        <dbReference type="ARBA" id="ARBA00005915"/>
    </source>
</evidence>
<keyword evidence="6" id="KW-0175">Coiled coil</keyword>
<evidence type="ECO:0000256" key="6">
    <source>
        <dbReference type="SAM" id="Coils"/>
    </source>
</evidence>
<dbReference type="InterPro" id="IPR038763">
    <property type="entry name" value="DHH_sf"/>
</dbReference>
<dbReference type="PANTHER" id="PTHR30255">
    <property type="entry name" value="SINGLE-STRANDED-DNA-SPECIFIC EXONUCLEASE RECJ"/>
    <property type="match status" value="1"/>
</dbReference>
<dbReference type="Pfam" id="PF17768">
    <property type="entry name" value="RecJ_OB"/>
    <property type="match status" value="1"/>
</dbReference>
<dbReference type="GO" id="GO:0008409">
    <property type="term" value="F:5'-3' exonuclease activity"/>
    <property type="evidence" value="ECO:0007669"/>
    <property type="project" value="InterPro"/>
</dbReference>
<dbReference type="GO" id="GO:0006310">
    <property type="term" value="P:DNA recombination"/>
    <property type="evidence" value="ECO:0007669"/>
    <property type="project" value="InterPro"/>
</dbReference>
<dbReference type="GO" id="GO:0006281">
    <property type="term" value="P:DNA repair"/>
    <property type="evidence" value="ECO:0007669"/>
    <property type="project" value="InterPro"/>
</dbReference>
<keyword evidence="5 10" id="KW-0269">Exonuclease</keyword>
<dbReference type="InterPro" id="IPR003156">
    <property type="entry name" value="DHHA1_dom"/>
</dbReference>
<feature type="domain" description="DDH" evidence="7">
    <location>
        <begin position="83"/>
        <end position="242"/>
    </location>
</feature>
<evidence type="ECO:0000256" key="3">
    <source>
        <dbReference type="ARBA" id="ARBA00022722"/>
    </source>
</evidence>
<reference evidence="10" key="1">
    <citation type="journal article" date="2020" name="mSystems">
        <title>Genome- and Community-Level Interaction Insights into Carbon Utilization and Element Cycling Functions of Hydrothermarchaeota in Hydrothermal Sediment.</title>
        <authorList>
            <person name="Zhou Z."/>
            <person name="Liu Y."/>
            <person name="Xu W."/>
            <person name="Pan J."/>
            <person name="Luo Z.H."/>
            <person name="Li M."/>
        </authorList>
    </citation>
    <scope>NUCLEOTIDE SEQUENCE [LARGE SCALE GENOMIC DNA]</scope>
    <source>
        <strain evidence="10">SpSt-1257</strain>
    </source>
</reference>
<sequence>MDVGISGYQWVLLEKLNPAPQELKERFGEVFAQVLYNRKIIFDKDFSENYIIPELKNLIRPSYFYSLEEIAIKLVDSMKKKKRIVIYGDYDADGITSTALLYNFFRDIKYPVKYYIPSRFTEGYGLNKDAIRTISQEADVLIVVDSGTNAIEELFYAKALGLEVFVLDHHEPSDFWKDKDPLKFEEKINIINPKFYPDEVINPMFKHLATVGIAFYLISVIRRLLEIDIKLRNYLDIVAIGTVSDLVPMSFINRVMVKTGIEEINKNKRIGISKLREVSSLNKDINTQDIAFMIGPRINAAGRLADAKKSVKILITNDETKATILANELESLNRKRQKITDTVVREAESQIQNYPYDNAIVLAKENWHGGVVGIVAGKLTEKYKIPTVVLSINNGKAVGSARSVAKVNIYKALNRCKDIFEKFGGHAAAAGLTIKSEKIEEFRYRLNKSVEEVAEEKPWAVKEVDMEVPMSYWNISKVKQIYTLAPFGEKNPYPKFLDRTLRVDHFFVATKNLVILNLKDQNKRFFVCKWWKGSDLIHSISVGCLVDIVYIPEIDNYKGIEEVSFVIEDLKIVK</sequence>
<comment type="caution">
    <text evidence="10">The sequence shown here is derived from an EMBL/GenBank/DDBJ whole genome shotgun (WGS) entry which is preliminary data.</text>
</comment>
<evidence type="ECO:0000256" key="2">
    <source>
        <dbReference type="ARBA" id="ARBA00019841"/>
    </source>
</evidence>